<dbReference type="SUPFAM" id="SSF55781">
    <property type="entry name" value="GAF domain-like"/>
    <property type="match status" value="1"/>
</dbReference>
<name>A0A4R5L432_9BURK</name>
<organism evidence="1 2">
    <name type="scientific">Paraburkholderia guartelaensis</name>
    <dbReference type="NCBI Taxonomy" id="2546446"/>
    <lineage>
        <taxon>Bacteria</taxon>
        <taxon>Pseudomonadati</taxon>
        <taxon>Pseudomonadota</taxon>
        <taxon>Betaproteobacteria</taxon>
        <taxon>Burkholderiales</taxon>
        <taxon>Burkholderiaceae</taxon>
        <taxon>Paraburkholderia</taxon>
    </lineage>
</organism>
<dbReference type="EMBL" id="SMOD01000044">
    <property type="protein sequence ID" value="TDG03225.1"/>
    <property type="molecule type" value="Genomic_DNA"/>
</dbReference>
<dbReference type="RefSeq" id="WP_133188677.1">
    <property type="nucleotide sequence ID" value="NZ_SMOD01000044.1"/>
</dbReference>
<dbReference type="InterPro" id="IPR029016">
    <property type="entry name" value="GAF-like_dom_sf"/>
</dbReference>
<comment type="caution">
    <text evidence="1">The sequence shown here is derived from an EMBL/GenBank/DDBJ whole genome shotgun (WGS) entry which is preliminary data.</text>
</comment>
<evidence type="ECO:0000313" key="2">
    <source>
        <dbReference type="Proteomes" id="UP000295606"/>
    </source>
</evidence>
<dbReference type="Gene3D" id="3.30.450.40">
    <property type="match status" value="1"/>
</dbReference>
<evidence type="ECO:0000313" key="1">
    <source>
        <dbReference type="EMBL" id="TDG03225.1"/>
    </source>
</evidence>
<dbReference type="OrthoDB" id="9768069at2"/>
<protein>
    <submittedName>
        <fullName evidence="1">Uncharacterized protein</fullName>
    </submittedName>
</protein>
<dbReference type="AlphaFoldDB" id="A0A4R5L432"/>
<reference evidence="1 2" key="1">
    <citation type="submission" date="2019-03" db="EMBL/GenBank/DDBJ databases">
        <title>Paraburkholderia sp. isolated from native Mimosa gymnas in Guartela State Park, Brazil.</title>
        <authorList>
            <person name="Paulitsch F."/>
            <person name="Hungria M."/>
            <person name="Delamuta J.R.M."/>
            <person name="Ribeiro R.A."/>
            <person name="Dall'Agnol R."/>
            <person name="Silva J.S.B."/>
        </authorList>
    </citation>
    <scope>NUCLEOTIDE SEQUENCE [LARGE SCALE GENOMIC DNA]</scope>
    <source>
        <strain evidence="1 2">CNPSo 3008</strain>
    </source>
</reference>
<proteinExistence type="predicted"/>
<dbReference type="Proteomes" id="UP000295606">
    <property type="component" value="Unassembled WGS sequence"/>
</dbReference>
<gene>
    <name evidence="1" type="ORF">E1N52_35645</name>
</gene>
<accession>A0A4R5L432</accession>
<sequence length="131" mass="13981">MPLWSGGISLGSVAGRAARKAEYKRECCTLLVLAGAQADSRGALLHKAADFAMELCCAQTAGISLIERAGEEDVFRWHMVAGRFADLRGLTTRCNECPCAVVLEAGEPLLFTAVATDFPFSRRCAAVCAKL</sequence>